<dbReference type="AlphaFoldDB" id="A0AA88D0M8"/>
<proteinExistence type="predicted"/>
<protein>
    <submittedName>
        <fullName evidence="1">Uncharacterized protein</fullName>
    </submittedName>
</protein>
<dbReference type="Proteomes" id="UP001187192">
    <property type="component" value="Unassembled WGS sequence"/>
</dbReference>
<gene>
    <name evidence="1" type="ORF">TIFTF001_006335</name>
</gene>
<organism evidence="1 2">
    <name type="scientific">Ficus carica</name>
    <name type="common">Common fig</name>
    <dbReference type="NCBI Taxonomy" id="3494"/>
    <lineage>
        <taxon>Eukaryota</taxon>
        <taxon>Viridiplantae</taxon>
        <taxon>Streptophyta</taxon>
        <taxon>Embryophyta</taxon>
        <taxon>Tracheophyta</taxon>
        <taxon>Spermatophyta</taxon>
        <taxon>Magnoliopsida</taxon>
        <taxon>eudicotyledons</taxon>
        <taxon>Gunneridae</taxon>
        <taxon>Pentapetalae</taxon>
        <taxon>rosids</taxon>
        <taxon>fabids</taxon>
        <taxon>Rosales</taxon>
        <taxon>Moraceae</taxon>
        <taxon>Ficeae</taxon>
        <taxon>Ficus</taxon>
    </lineage>
</organism>
<comment type="caution">
    <text evidence="1">The sequence shown here is derived from an EMBL/GenBank/DDBJ whole genome shotgun (WGS) entry which is preliminary data.</text>
</comment>
<dbReference type="EMBL" id="BTGU01000006">
    <property type="protein sequence ID" value="GMN36837.1"/>
    <property type="molecule type" value="Genomic_DNA"/>
</dbReference>
<evidence type="ECO:0000313" key="2">
    <source>
        <dbReference type="Proteomes" id="UP001187192"/>
    </source>
</evidence>
<accession>A0AA88D0M8</accession>
<name>A0AA88D0M8_FICCA</name>
<reference evidence="1" key="1">
    <citation type="submission" date="2023-07" db="EMBL/GenBank/DDBJ databases">
        <title>draft genome sequence of fig (Ficus carica).</title>
        <authorList>
            <person name="Takahashi T."/>
            <person name="Nishimura K."/>
        </authorList>
    </citation>
    <scope>NUCLEOTIDE SEQUENCE</scope>
</reference>
<keyword evidence="2" id="KW-1185">Reference proteome</keyword>
<evidence type="ECO:0000313" key="1">
    <source>
        <dbReference type="EMBL" id="GMN36837.1"/>
    </source>
</evidence>
<sequence>MFTVNVLGSTLGVDFSGRWSQLNLTEVMSMDWRSMPVDLGVELPYQLMKSFRLFSS</sequence>